<sequence length="137" mass="14018">MKVWCAFARDGACRSGCPGPGAETGAVAVVVGIVLALIVAAVVLVAAARSAAHEGENPVADLVSAWRERGGPSGAARAEVAEAAPVDVSLTEFLQANVEQGDAYLQVDELADRLQRATDATRRAMPGSPGHADRRSA</sequence>
<dbReference type="AlphaFoldDB" id="A0A512PBA5"/>
<keyword evidence="2" id="KW-1133">Transmembrane helix</keyword>
<evidence type="ECO:0000256" key="2">
    <source>
        <dbReference type="SAM" id="Phobius"/>
    </source>
</evidence>
<reference evidence="3 4" key="1">
    <citation type="submission" date="2019-07" db="EMBL/GenBank/DDBJ databases">
        <title>Whole genome shotgun sequence of Cellulomonas soli NBRC 109434.</title>
        <authorList>
            <person name="Hosoyama A."/>
            <person name="Uohara A."/>
            <person name="Ohji S."/>
            <person name="Ichikawa N."/>
        </authorList>
    </citation>
    <scope>NUCLEOTIDE SEQUENCE [LARGE SCALE GENOMIC DNA]</scope>
    <source>
        <strain evidence="3 4">NBRC 109434</strain>
    </source>
</reference>
<gene>
    <name evidence="3" type="ORF">CSO01_12080</name>
</gene>
<keyword evidence="2" id="KW-0812">Transmembrane</keyword>
<evidence type="ECO:0000313" key="4">
    <source>
        <dbReference type="Proteomes" id="UP000321798"/>
    </source>
</evidence>
<proteinExistence type="predicted"/>
<accession>A0A512PBA5</accession>
<evidence type="ECO:0000256" key="1">
    <source>
        <dbReference type="SAM" id="MobiDB-lite"/>
    </source>
</evidence>
<dbReference type="Proteomes" id="UP000321798">
    <property type="component" value="Unassembled WGS sequence"/>
</dbReference>
<feature type="region of interest" description="Disordered" evidence="1">
    <location>
        <begin position="118"/>
        <end position="137"/>
    </location>
</feature>
<evidence type="ECO:0000313" key="3">
    <source>
        <dbReference type="EMBL" id="GEP68493.1"/>
    </source>
</evidence>
<name>A0A512PBA5_9CELL</name>
<organism evidence="3 4">
    <name type="scientific">Cellulomonas soli</name>
    <dbReference type="NCBI Taxonomy" id="931535"/>
    <lineage>
        <taxon>Bacteria</taxon>
        <taxon>Bacillati</taxon>
        <taxon>Actinomycetota</taxon>
        <taxon>Actinomycetes</taxon>
        <taxon>Micrococcales</taxon>
        <taxon>Cellulomonadaceae</taxon>
        <taxon>Cellulomonas</taxon>
    </lineage>
</organism>
<feature type="transmembrane region" description="Helical" evidence="2">
    <location>
        <begin position="26"/>
        <end position="48"/>
    </location>
</feature>
<keyword evidence="4" id="KW-1185">Reference proteome</keyword>
<protein>
    <submittedName>
        <fullName evidence="3">Uncharacterized protein</fullName>
    </submittedName>
</protein>
<dbReference type="EMBL" id="BKAL01000003">
    <property type="protein sequence ID" value="GEP68493.1"/>
    <property type="molecule type" value="Genomic_DNA"/>
</dbReference>
<keyword evidence="2" id="KW-0472">Membrane</keyword>
<comment type="caution">
    <text evidence="3">The sequence shown here is derived from an EMBL/GenBank/DDBJ whole genome shotgun (WGS) entry which is preliminary data.</text>
</comment>